<dbReference type="InterPro" id="IPR013078">
    <property type="entry name" value="His_Pase_superF_clade-1"/>
</dbReference>
<feature type="region of interest" description="Disordered" evidence="1">
    <location>
        <begin position="40"/>
        <end position="62"/>
    </location>
</feature>
<proteinExistence type="predicted"/>
<dbReference type="CDD" id="cd07067">
    <property type="entry name" value="HP_PGM_like"/>
    <property type="match status" value="1"/>
</dbReference>
<evidence type="ECO:0000313" key="4">
    <source>
        <dbReference type="Proteomes" id="UP000281985"/>
    </source>
</evidence>
<keyword evidence="4" id="KW-1185">Reference proteome</keyword>
<reference evidence="3 4" key="1">
    <citation type="submission" date="2018-10" db="EMBL/GenBank/DDBJ databases">
        <title>Dokdonia luteus sp. nov., isolated from sea water.</title>
        <authorList>
            <person name="Zhou L.Y."/>
            <person name="Du Z.J."/>
        </authorList>
    </citation>
    <scope>NUCLEOTIDE SEQUENCE [LARGE SCALE GENOMIC DNA]</scope>
    <source>
        <strain evidence="3 4">SH27</strain>
    </source>
</reference>
<dbReference type="Gene3D" id="3.40.50.1240">
    <property type="entry name" value="Phosphoglycerate mutase-like"/>
    <property type="match status" value="1"/>
</dbReference>
<dbReference type="EMBL" id="REFV01000005">
    <property type="protein sequence ID" value="RMB60493.1"/>
    <property type="molecule type" value="Genomic_DNA"/>
</dbReference>
<protein>
    <submittedName>
        <fullName evidence="3">Phosphoglycerate mutase</fullName>
    </submittedName>
</protein>
<evidence type="ECO:0000313" key="3">
    <source>
        <dbReference type="EMBL" id="RMB60493.1"/>
    </source>
</evidence>
<dbReference type="InterPro" id="IPR029033">
    <property type="entry name" value="His_PPase_superfam"/>
</dbReference>
<evidence type="ECO:0000256" key="2">
    <source>
        <dbReference type="SAM" id="SignalP"/>
    </source>
</evidence>
<dbReference type="Pfam" id="PF00300">
    <property type="entry name" value="His_Phos_1"/>
    <property type="match status" value="1"/>
</dbReference>
<gene>
    <name evidence="3" type="ORF">EAX61_06635</name>
</gene>
<name>A0A3M0GFV9_9FLAO</name>
<dbReference type="OrthoDB" id="3296006at2"/>
<dbReference type="AlphaFoldDB" id="A0A3M0GFV9"/>
<dbReference type="PROSITE" id="PS51257">
    <property type="entry name" value="PROKAR_LIPOPROTEIN"/>
    <property type="match status" value="1"/>
</dbReference>
<comment type="caution">
    <text evidence="3">The sequence shown here is derived from an EMBL/GenBank/DDBJ whole genome shotgun (WGS) entry which is preliminary data.</text>
</comment>
<organism evidence="3 4">
    <name type="scientific">Dokdonia sinensis</name>
    <dbReference type="NCBI Taxonomy" id="2479847"/>
    <lineage>
        <taxon>Bacteria</taxon>
        <taxon>Pseudomonadati</taxon>
        <taxon>Bacteroidota</taxon>
        <taxon>Flavobacteriia</taxon>
        <taxon>Flavobacteriales</taxon>
        <taxon>Flavobacteriaceae</taxon>
        <taxon>Dokdonia</taxon>
    </lineage>
</organism>
<accession>A0A3M0GFV9</accession>
<feature type="chain" id="PRO_5018216200" evidence="2">
    <location>
        <begin position="19"/>
        <end position="174"/>
    </location>
</feature>
<feature type="signal peptide" evidence="2">
    <location>
        <begin position="1"/>
        <end position="18"/>
    </location>
</feature>
<evidence type="ECO:0000256" key="1">
    <source>
        <dbReference type="SAM" id="MobiDB-lite"/>
    </source>
</evidence>
<dbReference type="RefSeq" id="WP_121916897.1">
    <property type="nucleotide sequence ID" value="NZ_REFV01000005.1"/>
</dbReference>
<dbReference type="Proteomes" id="UP000281985">
    <property type="component" value="Unassembled WGS sequence"/>
</dbReference>
<sequence length="174" mass="19608">MRYIYVLLLSLVFITASCGQGTSKADQTDGKTTYYLIRHAEKDRSDSSNRNPDLKAEGRERAQRWAQRFDDVDFDVIYSTDYNRTQQTATPTAKSKGLTVQSYDPSKLYDEAFQKATEGKTVLIVGHSNTTPQFANAIMGKNHFPAIDDSDNGNLFIVTITKDGKKLPQHEQMD</sequence>
<dbReference type="SUPFAM" id="SSF53254">
    <property type="entry name" value="Phosphoglycerate mutase-like"/>
    <property type="match status" value="1"/>
</dbReference>
<keyword evidence="2" id="KW-0732">Signal</keyword>